<reference evidence="1" key="2">
    <citation type="submission" date="2020-09" db="EMBL/GenBank/DDBJ databases">
        <authorList>
            <person name="Sun Q."/>
            <person name="Zhou Y."/>
        </authorList>
    </citation>
    <scope>NUCLEOTIDE SEQUENCE</scope>
    <source>
        <strain evidence="1">CGMCC 4.7299</strain>
    </source>
</reference>
<name>A0A8J3FRW9_9ACTN</name>
<dbReference type="Proteomes" id="UP000656042">
    <property type="component" value="Unassembled WGS sequence"/>
</dbReference>
<dbReference type="AlphaFoldDB" id="A0A8J3FRW9"/>
<reference evidence="1" key="1">
    <citation type="journal article" date="2014" name="Int. J. Syst. Evol. Microbiol.">
        <title>Complete genome sequence of Corynebacterium casei LMG S-19264T (=DSM 44701T), isolated from a smear-ripened cheese.</title>
        <authorList>
            <consortium name="US DOE Joint Genome Institute (JGI-PGF)"/>
            <person name="Walter F."/>
            <person name="Albersmeier A."/>
            <person name="Kalinowski J."/>
            <person name="Ruckert C."/>
        </authorList>
    </citation>
    <scope>NUCLEOTIDE SEQUENCE</scope>
    <source>
        <strain evidence="1">CGMCC 4.7299</strain>
    </source>
</reference>
<accession>A0A8J3FRW9</accession>
<comment type="caution">
    <text evidence="1">The sequence shown here is derived from an EMBL/GenBank/DDBJ whole genome shotgun (WGS) entry which is preliminary data.</text>
</comment>
<proteinExistence type="predicted"/>
<gene>
    <name evidence="1" type="ORF">GCM10012284_63110</name>
</gene>
<dbReference type="EMBL" id="BMMX01000072">
    <property type="protein sequence ID" value="GGL19913.1"/>
    <property type="molecule type" value="Genomic_DNA"/>
</dbReference>
<evidence type="ECO:0000313" key="2">
    <source>
        <dbReference type="Proteomes" id="UP000656042"/>
    </source>
</evidence>
<protein>
    <submittedName>
        <fullName evidence="1">Uncharacterized protein</fullName>
    </submittedName>
</protein>
<keyword evidence="2" id="KW-1185">Reference proteome</keyword>
<organism evidence="1 2">
    <name type="scientific">Mangrovihabitans endophyticus</name>
    <dbReference type="NCBI Taxonomy" id="1751298"/>
    <lineage>
        <taxon>Bacteria</taxon>
        <taxon>Bacillati</taxon>
        <taxon>Actinomycetota</taxon>
        <taxon>Actinomycetes</taxon>
        <taxon>Micromonosporales</taxon>
        <taxon>Micromonosporaceae</taxon>
        <taxon>Mangrovihabitans</taxon>
    </lineage>
</organism>
<sequence>MVHPPEARPLLASGLHSTATRRRIRLFGSAHAGDHLVGDGLRGGAGLTQQLLPVGNKFVWGRSGRRRTLTVTTALPSSRVFTTVSVAG</sequence>
<dbReference type="RefSeq" id="WP_229716340.1">
    <property type="nucleotide sequence ID" value="NZ_BMMX01000072.1"/>
</dbReference>
<evidence type="ECO:0000313" key="1">
    <source>
        <dbReference type="EMBL" id="GGL19913.1"/>
    </source>
</evidence>